<comment type="similarity">
    <text evidence="1">Belongs to the LcrH/SycD chaperone family.</text>
</comment>
<keyword evidence="4" id="KW-1185">Reference proteome</keyword>
<dbReference type="OrthoDB" id="8591320at2"/>
<dbReference type="SUPFAM" id="SSF48452">
    <property type="entry name" value="TPR-like"/>
    <property type="match status" value="1"/>
</dbReference>
<dbReference type="InterPro" id="IPR005415">
    <property type="entry name" value="T3SS_Ca_resp_chp_LcrH/SycD"/>
</dbReference>
<dbReference type="PRINTS" id="PR01595">
    <property type="entry name" value="SYCDCHAPRONE"/>
</dbReference>
<dbReference type="Pfam" id="PF13432">
    <property type="entry name" value="TPR_16"/>
    <property type="match status" value="1"/>
</dbReference>
<dbReference type="Pfam" id="PF07720">
    <property type="entry name" value="TPR_3"/>
    <property type="match status" value="1"/>
</dbReference>
<organism evidence="3 4">
    <name type="scientific">Cupriavidus gilardii J11</name>
    <dbReference type="NCBI Taxonomy" id="936133"/>
    <lineage>
        <taxon>Bacteria</taxon>
        <taxon>Pseudomonadati</taxon>
        <taxon>Pseudomonadota</taxon>
        <taxon>Betaproteobacteria</taxon>
        <taxon>Burkholderiales</taxon>
        <taxon>Burkholderiaceae</taxon>
        <taxon>Cupriavidus</taxon>
    </lineage>
</organism>
<dbReference type="NCBIfam" id="TIGR02552">
    <property type="entry name" value="LcrH_SycD"/>
    <property type="match status" value="1"/>
</dbReference>
<proteinExistence type="inferred from homology"/>
<dbReference type="Gene3D" id="1.25.40.10">
    <property type="entry name" value="Tetratricopeptide repeat domain"/>
    <property type="match status" value="1"/>
</dbReference>
<evidence type="ECO:0000256" key="2">
    <source>
        <dbReference type="SAM" id="MobiDB-lite"/>
    </source>
</evidence>
<sequence length="183" mass="20607">MRPTTDAVPMHQEEAQPGEGPAVAVGSPLETLVQFEAYMAGGGSLRQLFHVDPLDLEVLYAYGCKRYREGDYEGARQIYLALVTIDPRAFDYWLALGLAMQKMQRHDEAIACFARTAKMRLFDPRSSFFAGVSFQLQGDLEHAREAFGAAIKWCGRQQEYRELREQAEQALQALAMTKPGEKK</sequence>
<dbReference type="InterPro" id="IPR011716">
    <property type="entry name" value="TPR-3"/>
</dbReference>
<gene>
    <name evidence="3" type="ORF">L602_002700000380</name>
</gene>
<dbReference type="Proteomes" id="UP000318141">
    <property type="component" value="Unassembled WGS sequence"/>
</dbReference>
<evidence type="ECO:0000313" key="4">
    <source>
        <dbReference type="Proteomes" id="UP000318141"/>
    </source>
</evidence>
<feature type="region of interest" description="Disordered" evidence="2">
    <location>
        <begin position="1"/>
        <end position="21"/>
    </location>
</feature>
<comment type="caution">
    <text evidence="3">The sequence shown here is derived from an EMBL/GenBank/DDBJ whole genome shotgun (WGS) entry which is preliminary data.</text>
</comment>
<name>A0A562BIG4_9BURK</name>
<dbReference type="InterPro" id="IPR011990">
    <property type="entry name" value="TPR-like_helical_dom_sf"/>
</dbReference>
<dbReference type="AlphaFoldDB" id="A0A562BIG4"/>
<evidence type="ECO:0000313" key="3">
    <source>
        <dbReference type="EMBL" id="TWG84946.1"/>
    </source>
</evidence>
<dbReference type="EMBL" id="VLJN01000020">
    <property type="protein sequence ID" value="TWG84946.1"/>
    <property type="molecule type" value="Genomic_DNA"/>
</dbReference>
<accession>A0A562BIG4</accession>
<protein>
    <submittedName>
        <fullName evidence="3">Secretion system chaperone SscA</fullName>
    </submittedName>
</protein>
<evidence type="ECO:0000256" key="1">
    <source>
        <dbReference type="ARBA" id="ARBA00010244"/>
    </source>
</evidence>
<reference evidence="3 4" key="1">
    <citation type="submission" date="2019-07" db="EMBL/GenBank/DDBJ databases">
        <title>Genome sequencing of lignin-degrading bacterial isolates.</title>
        <authorList>
            <person name="Gladden J."/>
        </authorList>
    </citation>
    <scope>NUCLEOTIDE SEQUENCE [LARGE SCALE GENOMIC DNA]</scope>
    <source>
        <strain evidence="3 4">J11</strain>
    </source>
</reference>